<dbReference type="PRINTS" id="PR00313">
    <property type="entry name" value="CABNDNGRPT"/>
</dbReference>
<dbReference type="EMBL" id="CP016616">
    <property type="protein sequence ID" value="ANY77694.1"/>
    <property type="molecule type" value="Genomic_DNA"/>
</dbReference>
<dbReference type="KEGG" id="moc:BB934_05145"/>
<dbReference type="InterPro" id="IPR001343">
    <property type="entry name" value="Hemolysn_Ca-bd"/>
</dbReference>
<dbReference type="Pfam" id="PF00353">
    <property type="entry name" value="HemolysinCabind"/>
    <property type="match status" value="3"/>
</dbReference>
<dbReference type="PANTHER" id="PTHR38340:SF1">
    <property type="entry name" value="S-LAYER PROTEIN"/>
    <property type="match status" value="1"/>
</dbReference>
<organism evidence="3">
    <name type="scientific">Microvirga ossetica</name>
    <dbReference type="NCBI Taxonomy" id="1882682"/>
    <lineage>
        <taxon>Bacteria</taxon>
        <taxon>Pseudomonadati</taxon>
        <taxon>Pseudomonadota</taxon>
        <taxon>Alphaproteobacteria</taxon>
        <taxon>Hyphomicrobiales</taxon>
        <taxon>Methylobacteriaceae</taxon>
        <taxon>Microvirga</taxon>
    </lineage>
</organism>
<dbReference type="GO" id="GO:0005576">
    <property type="term" value="C:extracellular region"/>
    <property type="evidence" value="ECO:0007669"/>
    <property type="project" value="UniProtKB-SubCell"/>
</dbReference>
<reference evidence="3" key="1">
    <citation type="submission" date="2016-07" db="EMBL/GenBank/DDBJ databases">
        <title>Microvirga ossetica sp. nov. a new species of rhizobia isolated from root nodules of the legume species Vicia alpestris Steven originated from North Ossetia region in the Caucasus.</title>
        <authorList>
            <person name="Safronova V.I."/>
            <person name="Kuznetsova I.G."/>
            <person name="Sazanova A.L."/>
            <person name="Belimov A."/>
            <person name="Andronov E."/>
            <person name="Osledkin Y.S."/>
            <person name="Onishchuk O.P."/>
            <person name="Kurchak O.N."/>
            <person name="Shaposhnikov A.I."/>
            <person name="Willems A."/>
            <person name="Tikhonovich I.A."/>
        </authorList>
    </citation>
    <scope>NUCLEOTIDE SEQUENCE [LARGE SCALE GENOMIC DNA]</scope>
    <source>
        <strain evidence="3">V5/3M</strain>
    </source>
</reference>
<dbReference type="AlphaFoldDB" id="A0A1B2ECH9"/>
<dbReference type="OrthoDB" id="8015720at2"/>
<evidence type="ECO:0000256" key="2">
    <source>
        <dbReference type="ARBA" id="ARBA00022525"/>
    </source>
</evidence>
<protein>
    <recommendedName>
        <fullName evidence="4">Calcium-binding protein</fullName>
    </recommendedName>
</protein>
<dbReference type="InterPro" id="IPR050557">
    <property type="entry name" value="RTX_toxin/Mannuronan_C5-epim"/>
</dbReference>
<comment type="subcellular location">
    <subcellularLocation>
        <location evidence="1">Secreted</location>
    </subcellularLocation>
</comment>
<dbReference type="GO" id="GO:0005509">
    <property type="term" value="F:calcium ion binding"/>
    <property type="evidence" value="ECO:0007669"/>
    <property type="project" value="InterPro"/>
</dbReference>
<evidence type="ECO:0000313" key="3">
    <source>
        <dbReference type="EMBL" id="ANY77694.1"/>
    </source>
</evidence>
<sequence length="393" mass="42008">MPTVIASEAKPVEFKGLDSDFLHLYLVKTVTDEQGRIVSEKVIRGTAGSNGDLETLVDANLATSPDRRGSDTPEERHRKVLDLGTRDAEDVWQVMVQHANNIETADLDYSVDIFEDVSGGDLNSNSVVASVLHSVGLNLSTSLPVGVSRSDAPLYGQLQYMNVDDALFGSANNDRILGGVGNDRLYGHDGNDRLYGEDGNDRLYGEVGNDALYGGHGNDSLAGKIGNDRLYGDGGNDRLYGSFGDDVLSGGSGNDRLYGSFDDDVLSGGSGDDRLYGESGADILRSGSGEDAFVYNAVPNGPVDVDTIQDFSVANDTFWLNNKVFTGLGSEGRLKSSAFWTGTEAHDATDRVIYDRTNGVLFYDQDGSGATEQVVVAKLSTGLRMTSLDILVI</sequence>
<name>A0A1B2ECH9_9HYPH</name>
<keyword evidence="2" id="KW-0964">Secreted</keyword>
<dbReference type="SUPFAM" id="SSF51120">
    <property type="entry name" value="beta-Roll"/>
    <property type="match status" value="2"/>
</dbReference>
<proteinExistence type="predicted"/>
<dbReference type="PANTHER" id="PTHR38340">
    <property type="entry name" value="S-LAYER PROTEIN"/>
    <property type="match status" value="1"/>
</dbReference>
<evidence type="ECO:0000256" key="1">
    <source>
        <dbReference type="ARBA" id="ARBA00004613"/>
    </source>
</evidence>
<dbReference type="InterPro" id="IPR011049">
    <property type="entry name" value="Serralysin-like_metalloprot_C"/>
</dbReference>
<gene>
    <name evidence="3" type="ORF">BB934_05145</name>
</gene>
<dbReference type="Gene3D" id="2.150.10.10">
    <property type="entry name" value="Serralysin-like metalloprotease, C-terminal"/>
    <property type="match status" value="2"/>
</dbReference>
<evidence type="ECO:0008006" key="4">
    <source>
        <dbReference type="Google" id="ProtNLM"/>
    </source>
</evidence>
<accession>A0A1B2ECH9</accession>
<dbReference type="RefSeq" id="WP_099508681.1">
    <property type="nucleotide sequence ID" value="NZ_CP016616.1"/>
</dbReference>